<feature type="compositionally biased region" description="Basic and acidic residues" evidence="1">
    <location>
        <begin position="70"/>
        <end position="85"/>
    </location>
</feature>
<proteinExistence type="predicted"/>
<feature type="region of interest" description="Disordered" evidence="1">
    <location>
        <begin position="1"/>
        <end position="143"/>
    </location>
</feature>
<evidence type="ECO:0000256" key="1">
    <source>
        <dbReference type="SAM" id="MobiDB-lite"/>
    </source>
</evidence>
<evidence type="ECO:0000313" key="2">
    <source>
        <dbReference type="EMBL" id="EJK49839.1"/>
    </source>
</evidence>
<evidence type="ECO:0000313" key="3">
    <source>
        <dbReference type="Proteomes" id="UP000266841"/>
    </source>
</evidence>
<feature type="non-terminal residue" evidence="2">
    <location>
        <position position="1"/>
    </location>
</feature>
<feature type="compositionally biased region" description="Pro residues" evidence="1">
    <location>
        <begin position="1"/>
        <end position="10"/>
    </location>
</feature>
<dbReference type="Proteomes" id="UP000266841">
    <property type="component" value="Unassembled WGS sequence"/>
</dbReference>
<accession>K0RC37</accession>
<name>K0RC37_THAOC</name>
<dbReference type="EMBL" id="AGNL01044396">
    <property type="protein sequence ID" value="EJK49839.1"/>
    <property type="molecule type" value="Genomic_DNA"/>
</dbReference>
<sequence length="143" mass="15302">TDSTTPPPCPRLLLSHTARKMPPQASASSRARRPRKDCDEQPSPAASTLDGEDDDVSWGSWDDQEDPDERDIGGGRCNDADDGRGSRGSASAPPRHGTIRVETGGNGEDGNEHVEARSPGGPTEDPRKRDGPVRDDLTPARRP</sequence>
<reference evidence="2 3" key="1">
    <citation type="journal article" date="2012" name="Genome Biol.">
        <title>Genome and low-iron response of an oceanic diatom adapted to chronic iron limitation.</title>
        <authorList>
            <person name="Lommer M."/>
            <person name="Specht M."/>
            <person name="Roy A.S."/>
            <person name="Kraemer L."/>
            <person name="Andreson R."/>
            <person name="Gutowska M.A."/>
            <person name="Wolf J."/>
            <person name="Bergner S.V."/>
            <person name="Schilhabel M.B."/>
            <person name="Klostermeier U.C."/>
            <person name="Beiko R.G."/>
            <person name="Rosenstiel P."/>
            <person name="Hippler M."/>
            <person name="Laroche J."/>
        </authorList>
    </citation>
    <scope>NUCLEOTIDE SEQUENCE [LARGE SCALE GENOMIC DNA]</scope>
    <source>
        <strain evidence="2 3">CCMP1005</strain>
    </source>
</reference>
<organism evidence="2 3">
    <name type="scientific">Thalassiosira oceanica</name>
    <name type="common">Marine diatom</name>
    <dbReference type="NCBI Taxonomy" id="159749"/>
    <lineage>
        <taxon>Eukaryota</taxon>
        <taxon>Sar</taxon>
        <taxon>Stramenopiles</taxon>
        <taxon>Ochrophyta</taxon>
        <taxon>Bacillariophyta</taxon>
        <taxon>Coscinodiscophyceae</taxon>
        <taxon>Thalassiosirophycidae</taxon>
        <taxon>Thalassiosirales</taxon>
        <taxon>Thalassiosiraceae</taxon>
        <taxon>Thalassiosira</taxon>
    </lineage>
</organism>
<gene>
    <name evidence="2" type="ORF">THAOC_31243</name>
</gene>
<feature type="compositionally biased region" description="Acidic residues" evidence="1">
    <location>
        <begin position="50"/>
        <end position="69"/>
    </location>
</feature>
<keyword evidence="3" id="KW-1185">Reference proteome</keyword>
<comment type="caution">
    <text evidence="2">The sequence shown here is derived from an EMBL/GenBank/DDBJ whole genome shotgun (WGS) entry which is preliminary data.</text>
</comment>
<feature type="compositionally biased region" description="Basic and acidic residues" evidence="1">
    <location>
        <begin position="124"/>
        <end position="143"/>
    </location>
</feature>
<protein>
    <submittedName>
        <fullName evidence="2">Uncharacterized protein</fullName>
    </submittedName>
</protein>
<dbReference type="AlphaFoldDB" id="K0RC37"/>